<protein>
    <submittedName>
        <fullName evidence="1">Uncharacterized protein</fullName>
    </submittedName>
</protein>
<organism evidence="1 2">
    <name type="scientific">Mucuna pruriens</name>
    <name type="common">Velvet bean</name>
    <name type="synonym">Dolichos pruriens</name>
    <dbReference type="NCBI Taxonomy" id="157652"/>
    <lineage>
        <taxon>Eukaryota</taxon>
        <taxon>Viridiplantae</taxon>
        <taxon>Streptophyta</taxon>
        <taxon>Embryophyta</taxon>
        <taxon>Tracheophyta</taxon>
        <taxon>Spermatophyta</taxon>
        <taxon>Magnoliopsida</taxon>
        <taxon>eudicotyledons</taxon>
        <taxon>Gunneridae</taxon>
        <taxon>Pentapetalae</taxon>
        <taxon>rosids</taxon>
        <taxon>fabids</taxon>
        <taxon>Fabales</taxon>
        <taxon>Fabaceae</taxon>
        <taxon>Papilionoideae</taxon>
        <taxon>50 kb inversion clade</taxon>
        <taxon>NPAAA clade</taxon>
        <taxon>indigoferoid/millettioid clade</taxon>
        <taxon>Phaseoleae</taxon>
        <taxon>Mucuna</taxon>
    </lineage>
</organism>
<evidence type="ECO:0000313" key="1">
    <source>
        <dbReference type="EMBL" id="RDX71593.1"/>
    </source>
</evidence>
<proteinExistence type="predicted"/>
<dbReference type="EMBL" id="QJKJ01011270">
    <property type="protein sequence ID" value="RDX71593.1"/>
    <property type="molecule type" value="Genomic_DNA"/>
</dbReference>
<keyword evidence="2" id="KW-1185">Reference proteome</keyword>
<sequence>MTSKYIFHQTSCAHTSQQNHTSQQKGVIELKNWHLSDTIRTFLHNHVLPQFWGRYCLKNLLSHQSHAFFYLRLSASSLDLFFFKYTSSSTFLGVSGSTYFVYNLYPGFDKFSVLSLKTPSTYNPLCLFLLLQAKLYPTQNDNKQCLTRCVPFKVVVPEN</sequence>
<feature type="non-terminal residue" evidence="1">
    <location>
        <position position="1"/>
    </location>
</feature>
<accession>A0A371F074</accession>
<dbReference type="Proteomes" id="UP000257109">
    <property type="component" value="Unassembled WGS sequence"/>
</dbReference>
<reference evidence="1" key="1">
    <citation type="submission" date="2018-05" db="EMBL/GenBank/DDBJ databases">
        <title>Draft genome of Mucuna pruriens seed.</title>
        <authorList>
            <person name="Nnadi N.E."/>
            <person name="Vos R."/>
            <person name="Hasami M.H."/>
            <person name="Devisetty U.K."/>
            <person name="Aguiy J.C."/>
        </authorList>
    </citation>
    <scope>NUCLEOTIDE SEQUENCE [LARGE SCALE GENOMIC DNA]</scope>
    <source>
        <strain evidence="1">JCA_2017</strain>
    </source>
</reference>
<comment type="caution">
    <text evidence="1">The sequence shown here is derived from an EMBL/GenBank/DDBJ whole genome shotgun (WGS) entry which is preliminary data.</text>
</comment>
<dbReference type="AlphaFoldDB" id="A0A371F074"/>
<evidence type="ECO:0000313" key="2">
    <source>
        <dbReference type="Proteomes" id="UP000257109"/>
    </source>
</evidence>
<gene>
    <name evidence="1" type="ORF">CR513_49042</name>
</gene>
<name>A0A371F074_MUCPR</name>